<protein>
    <submittedName>
        <fullName evidence="5">GntR family transcriptional regulator</fullName>
    </submittedName>
</protein>
<comment type="caution">
    <text evidence="5">The sequence shown here is derived from an EMBL/GenBank/DDBJ whole genome shotgun (WGS) entry which is preliminary data.</text>
</comment>
<dbReference type="SUPFAM" id="SSF46785">
    <property type="entry name" value="Winged helix' DNA-binding domain"/>
    <property type="match status" value="1"/>
</dbReference>
<dbReference type="Gene3D" id="1.20.120.530">
    <property type="entry name" value="GntR ligand-binding domain-like"/>
    <property type="match status" value="1"/>
</dbReference>
<dbReference type="GO" id="GO:0003700">
    <property type="term" value="F:DNA-binding transcription factor activity"/>
    <property type="evidence" value="ECO:0007669"/>
    <property type="project" value="InterPro"/>
</dbReference>
<dbReference type="AlphaFoldDB" id="A0A367VZR7"/>
<dbReference type="PANTHER" id="PTHR43537:SF49">
    <property type="entry name" value="TRANSCRIPTIONAL REGULATORY PROTEIN"/>
    <property type="match status" value="1"/>
</dbReference>
<evidence type="ECO:0000256" key="3">
    <source>
        <dbReference type="ARBA" id="ARBA00023163"/>
    </source>
</evidence>
<dbReference type="InterPro" id="IPR036388">
    <property type="entry name" value="WH-like_DNA-bd_sf"/>
</dbReference>
<evidence type="ECO:0000259" key="4">
    <source>
        <dbReference type="PROSITE" id="PS50949"/>
    </source>
</evidence>
<dbReference type="Proteomes" id="UP000253226">
    <property type="component" value="Unassembled WGS sequence"/>
</dbReference>
<feature type="domain" description="HTH gntR-type" evidence="4">
    <location>
        <begin position="7"/>
        <end position="74"/>
    </location>
</feature>
<keyword evidence="3" id="KW-0804">Transcription</keyword>
<dbReference type="Pfam" id="PF07729">
    <property type="entry name" value="FCD"/>
    <property type="match status" value="1"/>
</dbReference>
<dbReference type="Pfam" id="PF00392">
    <property type="entry name" value="GntR"/>
    <property type="match status" value="1"/>
</dbReference>
<dbReference type="InterPro" id="IPR008920">
    <property type="entry name" value="TF_FadR/GntR_C"/>
</dbReference>
<dbReference type="CDD" id="cd07377">
    <property type="entry name" value="WHTH_GntR"/>
    <property type="match status" value="1"/>
</dbReference>
<organism evidence="5 6">
    <name type="scientific">Thalassospira profundimaris</name>
    <dbReference type="NCBI Taxonomy" id="502049"/>
    <lineage>
        <taxon>Bacteria</taxon>
        <taxon>Pseudomonadati</taxon>
        <taxon>Pseudomonadota</taxon>
        <taxon>Alphaproteobacteria</taxon>
        <taxon>Rhodospirillales</taxon>
        <taxon>Thalassospiraceae</taxon>
        <taxon>Thalassospira</taxon>
    </lineage>
</organism>
<sequence length="224" mass="24588">MSSIEHGSAWSALEAELREDILTGRIRPGERLGEVALAERFAVSRGPVRDALRKLAAAGLVSFLPNIGARVRVFSREDARALYELRAALESDAARWAARRAGQERASSLVQLLGQHAESIAAHPAGAYLQNGKDADFHIVIAEMAQNPLLRNLLADELYPQLALLRRQHRNVDGRGRVALREHENIADAIINGDDELAALLMRRHIEASWNALSGQLEAGDTEK</sequence>
<evidence type="ECO:0000256" key="2">
    <source>
        <dbReference type="ARBA" id="ARBA00023125"/>
    </source>
</evidence>
<dbReference type="PROSITE" id="PS50949">
    <property type="entry name" value="HTH_GNTR"/>
    <property type="match status" value="1"/>
</dbReference>
<gene>
    <name evidence="5" type="ORF">TH19_19825</name>
</gene>
<accession>A0A367VZR7</accession>
<dbReference type="SUPFAM" id="SSF48008">
    <property type="entry name" value="GntR ligand-binding domain-like"/>
    <property type="match status" value="1"/>
</dbReference>
<dbReference type="GO" id="GO:0003677">
    <property type="term" value="F:DNA binding"/>
    <property type="evidence" value="ECO:0007669"/>
    <property type="project" value="UniProtKB-KW"/>
</dbReference>
<evidence type="ECO:0000313" key="6">
    <source>
        <dbReference type="Proteomes" id="UP000253226"/>
    </source>
</evidence>
<name>A0A367VZR7_9PROT</name>
<keyword evidence="2" id="KW-0238">DNA-binding</keyword>
<dbReference type="InterPro" id="IPR000524">
    <property type="entry name" value="Tscrpt_reg_HTH_GntR"/>
</dbReference>
<dbReference type="InterPro" id="IPR036390">
    <property type="entry name" value="WH_DNA-bd_sf"/>
</dbReference>
<evidence type="ECO:0000256" key="1">
    <source>
        <dbReference type="ARBA" id="ARBA00023015"/>
    </source>
</evidence>
<dbReference type="PANTHER" id="PTHR43537">
    <property type="entry name" value="TRANSCRIPTIONAL REGULATOR, GNTR FAMILY"/>
    <property type="match status" value="1"/>
</dbReference>
<dbReference type="OrthoDB" id="9789310at2"/>
<dbReference type="SMART" id="SM00345">
    <property type="entry name" value="HTH_GNTR"/>
    <property type="match status" value="1"/>
</dbReference>
<dbReference type="SMART" id="SM00895">
    <property type="entry name" value="FCD"/>
    <property type="match status" value="1"/>
</dbReference>
<reference evidence="5 6" key="1">
    <citation type="submission" date="2014-07" db="EMBL/GenBank/DDBJ databases">
        <title>Draft genome sequence of Thalassospira profundimaris 35.</title>
        <authorList>
            <person name="Lai Q."/>
            <person name="Shao Z."/>
        </authorList>
    </citation>
    <scope>NUCLEOTIDE SEQUENCE [LARGE SCALE GENOMIC DNA]</scope>
    <source>
        <strain evidence="5 6">35</strain>
    </source>
</reference>
<keyword evidence="1" id="KW-0805">Transcription regulation</keyword>
<dbReference type="InterPro" id="IPR011711">
    <property type="entry name" value="GntR_C"/>
</dbReference>
<dbReference type="RefSeq" id="WP_114103972.1">
    <property type="nucleotide sequence ID" value="NZ_JPWF01000017.1"/>
</dbReference>
<dbReference type="EMBL" id="JPWF01000017">
    <property type="protein sequence ID" value="RCK32173.1"/>
    <property type="molecule type" value="Genomic_DNA"/>
</dbReference>
<proteinExistence type="predicted"/>
<evidence type="ECO:0000313" key="5">
    <source>
        <dbReference type="EMBL" id="RCK32173.1"/>
    </source>
</evidence>
<dbReference type="Gene3D" id="1.10.10.10">
    <property type="entry name" value="Winged helix-like DNA-binding domain superfamily/Winged helix DNA-binding domain"/>
    <property type="match status" value="1"/>
</dbReference>